<comment type="caution">
    <text evidence="2">The sequence shown here is derived from an EMBL/GenBank/DDBJ whole genome shotgun (WGS) entry which is preliminary data.</text>
</comment>
<accession>A0A9X0B6L1</accession>
<sequence length="242" mass="27513">MAPIRRYLRISKYSVLECRIYLDNPSDSRWLLNPRDPVLQRVFAAIRPLVLPKLREENERLWSRKKGKPVKDVIAEDEFEVAIFLRESRTRHALLTRNKTFHELDSKKNQKLKAESGEDLTEDSAGPAQSVRAEVILDSDDSEAEVDLRNIPETTGEDNDPETVTLSEIGAEAQTGEEAAGDEKKMRFSTHYESFNITGWVLCLLITRKGDRAQGRTATSEPKQPLMEEWISTQAQTGLGED</sequence>
<feature type="compositionally biased region" description="Basic and acidic residues" evidence="1">
    <location>
        <begin position="106"/>
        <end position="116"/>
    </location>
</feature>
<dbReference type="EMBL" id="JAPZBS010000001">
    <property type="protein sequence ID" value="KAJ5390020.1"/>
    <property type="molecule type" value="Genomic_DNA"/>
</dbReference>
<feature type="compositionally biased region" description="Polar residues" evidence="1">
    <location>
        <begin position="231"/>
        <end position="242"/>
    </location>
</feature>
<dbReference type="Proteomes" id="UP001147782">
    <property type="component" value="Unassembled WGS sequence"/>
</dbReference>
<reference evidence="2" key="1">
    <citation type="submission" date="2022-11" db="EMBL/GenBank/DDBJ databases">
        <authorList>
            <person name="Petersen C."/>
        </authorList>
    </citation>
    <scope>NUCLEOTIDE SEQUENCE</scope>
    <source>
        <strain evidence="2">IBT 29864</strain>
    </source>
</reference>
<evidence type="ECO:0000313" key="3">
    <source>
        <dbReference type="Proteomes" id="UP001147782"/>
    </source>
</evidence>
<dbReference type="RefSeq" id="XP_056560748.1">
    <property type="nucleotide sequence ID" value="XM_056694019.1"/>
</dbReference>
<gene>
    <name evidence="2" type="ORF">N7496_001088</name>
</gene>
<dbReference type="GeneID" id="81433196"/>
<protein>
    <submittedName>
        <fullName evidence="2">Uncharacterized protein</fullName>
    </submittedName>
</protein>
<dbReference type="PANTHER" id="PTHR40635">
    <property type="match status" value="1"/>
</dbReference>
<name>A0A9X0B6L1_9EURO</name>
<feature type="region of interest" description="Disordered" evidence="1">
    <location>
        <begin position="211"/>
        <end position="242"/>
    </location>
</feature>
<organism evidence="2 3">
    <name type="scientific">Penicillium cataractarum</name>
    <dbReference type="NCBI Taxonomy" id="2100454"/>
    <lineage>
        <taxon>Eukaryota</taxon>
        <taxon>Fungi</taxon>
        <taxon>Dikarya</taxon>
        <taxon>Ascomycota</taxon>
        <taxon>Pezizomycotina</taxon>
        <taxon>Eurotiomycetes</taxon>
        <taxon>Eurotiomycetidae</taxon>
        <taxon>Eurotiales</taxon>
        <taxon>Aspergillaceae</taxon>
        <taxon>Penicillium</taxon>
    </lineage>
</organism>
<keyword evidence="3" id="KW-1185">Reference proteome</keyword>
<dbReference type="AlphaFoldDB" id="A0A9X0B6L1"/>
<dbReference type="PANTHER" id="PTHR40635:SF1">
    <property type="match status" value="1"/>
</dbReference>
<evidence type="ECO:0000313" key="2">
    <source>
        <dbReference type="EMBL" id="KAJ5390020.1"/>
    </source>
</evidence>
<dbReference type="OrthoDB" id="5374757at2759"/>
<reference evidence="2" key="2">
    <citation type="journal article" date="2023" name="IMA Fungus">
        <title>Comparative genomic study of the Penicillium genus elucidates a diverse pangenome and 15 lateral gene transfer events.</title>
        <authorList>
            <person name="Petersen C."/>
            <person name="Sorensen T."/>
            <person name="Nielsen M.R."/>
            <person name="Sondergaard T.E."/>
            <person name="Sorensen J.L."/>
            <person name="Fitzpatrick D.A."/>
            <person name="Frisvad J.C."/>
            <person name="Nielsen K.L."/>
        </authorList>
    </citation>
    <scope>NUCLEOTIDE SEQUENCE</scope>
    <source>
        <strain evidence="2">IBT 29864</strain>
    </source>
</reference>
<feature type="region of interest" description="Disordered" evidence="1">
    <location>
        <begin position="106"/>
        <end position="130"/>
    </location>
</feature>
<proteinExistence type="predicted"/>
<evidence type="ECO:0000256" key="1">
    <source>
        <dbReference type="SAM" id="MobiDB-lite"/>
    </source>
</evidence>